<evidence type="ECO:0000256" key="11">
    <source>
        <dbReference type="HAMAP-Rule" id="MF_01263"/>
    </source>
</evidence>
<proteinExistence type="inferred from homology"/>
<dbReference type="GO" id="GO:0004810">
    <property type="term" value="F:CCA tRNA nucleotidyltransferase activity"/>
    <property type="evidence" value="ECO:0007669"/>
    <property type="project" value="UniProtKB-EC"/>
</dbReference>
<dbReference type="InterPro" id="IPR050264">
    <property type="entry name" value="Bact_CCA-adding_enz_type3_sf"/>
</dbReference>
<feature type="domain" description="CCA-adding enzyme C-terminal" evidence="14">
    <location>
        <begin position="250"/>
        <end position="393"/>
    </location>
</feature>
<dbReference type="CDD" id="cd05398">
    <property type="entry name" value="NT_ClassII-CCAase"/>
    <property type="match status" value="1"/>
</dbReference>
<dbReference type="PANTHER" id="PTHR46173">
    <property type="entry name" value="CCA TRNA NUCLEOTIDYLTRANSFERASE 1, MITOCHONDRIAL"/>
    <property type="match status" value="1"/>
</dbReference>
<feature type="binding site" evidence="11">
    <location>
        <position position="29"/>
    </location>
    <ligand>
        <name>CTP</name>
        <dbReference type="ChEBI" id="CHEBI:37563"/>
    </ligand>
</feature>
<feature type="binding site" evidence="11">
    <location>
        <position position="162"/>
    </location>
    <ligand>
        <name>ATP</name>
        <dbReference type="ChEBI" id="CHEBI:30616"/>
    </ligand>
</feature>
<keyword evidence="9 11" id="KW-0460">Magnesium</keyword>
<dbReference type="Gene3D" id="3.30.460.10">
    <property type="entry name" value="Beta Polymerase, domain 2"/>
    <property type="match status" value="1"/>
</dbReference>
<dbReference type="EMBL" id="JBHTCO010000005">
    <property type="protein sequence ID" value="MFC7392655.1"/>
    <property type="molecule type" value="Genomic_DNA"/>
</dbReference>
<dbReference type="InterPro" id="IPR032810">
    <property type="entry name" value="CCA-adding_enz_C"/>
</dbReference>
<feature type="binding site" evidence="11">
    <location>
        <position position="32"/>
    </location>
    <ligand>
        <name>CTP</name>
        <dbReference type="ChEBI" id="CHEBI:37563"/>
    </ligand>
</feature>
<comment type="cofactor">
    <cofactor evidence="1 11">
        <name>Mg(2+)</name>
        <dbReference type="ChEBI" id="CHEBI:18420"/>
    </cofactor>
</comment>
<evidence type="ECO:0000256" key="10">
    <source>
        <dbReference type="ARBA" id="ARBA00022884"/>
    </source>
</evidence>
<feature type="binding site" evidence="11">
    <location>
        <position position="156"/>
    </location>
    <ligand>
        <name>ATP</name>
        <dbReference type="ChEBI" id="CHEBI:30616"/>
    </ligand>
</feature>
<keyword evidence="6 11" id="KW-0547">Nucleotide-binding</keyword>
<dbReference type="EC" id="2.7.7.72" evidence="11"/>
<sequence>MFNQAPFKIAFKVMDKLHQNGFEAYIVGGAVRDYLLQRPVHDVDITTSARPDQVQALFPKTIPVGIEHGTVIVREENTNFEVTTFRSESGYSDYRHPEQVHFETSITEDLKRRDFTMNAIALSIDEEIIDPYNGQIDLKENRLMTVGDPKIRFKEDPLRMLRGLRFISQLGLEMPKELENTCQSLGHLLKNISIERIYQEFTKLLSGEDLQKAFHILLSSHIYEYLPYLENKSIECQQFSHLPLKLLNCDEERWCTLIIQLKVKDITAFCNAWKMSKRKKNWLIRHTGIYERQKNLKWTKESLYLSGLSAALSVERLKKVFQKSSEQTDDDIKALWKSCPIHNRKDLHVNGNDLSTWLNRKPGPWIDKLLTEIEKEVLYERLLNDHEEIRNWVMSFV</sequence>
<comment type="caution">
    <text evidence="15">The sequence shown here is derived from an EMBL/GenBank/DDBJ whole genome shotgun (WGS) entry which is preliminary data.</text>
</comment>
<comment type="catalytic activity">
    <reaction evidence="11">
        <text>a tRNA precursor + 2 CTP + ATP = a tRNA with a 3' CCA end + 3 diphosphate</text>
        <dbReference type="Rhea" id="RHEA:14433"/>
        <dbReference type="Rhea" id="RHEA-COMP:10465"/>
        <dbReference type="Rhea" id="RHEA-COMP:10468"/>
        <dbReference type="ChEBI" id="CHEBI:30616"/>
        <dbReference type="ChEBI" id="CHEBI:33019"/>
        <dbReference type="ChEBI" id="CHEBI:37563"/>
        <dbReference type="ChEBI" id="CHEBI:74896"/>
        <dbReference type="ChEBI" id="CHEBI:83071"/>
        <dbReference type="EC" id="2.7.7.72"/>
    </reaction>
</comment>
<dbReference type="InterPro" id="IPR032828">
    <property type="entry name" value="PolyA_RNA-bd"/>
</dbReference>
<evidence type="ECO:0000256" key="2">
    <source>
        <dbReference type="ARBA" id="ARBA00022679"/>
    </source>
</evidence>
<organism evidence="15 16">
    <name type="scientific">Scopulibacillus cellulosilyticus</name>
    <dbReference type="NCBI Taxonomy" id="2665665"/>
    <lineage>
        <taxon>Bacteria</taxon>
        <taxon>Bacillati</taxon>
        <taxon>Bacillota</taxon>
        <taxon>Bacilli</taxon>
        <taxon>Bacillales</taxon>
        <taxon>Sporolactobacillaceae</taxon>
        <taxon>Scopulibacillus</taxon>
    </lineage>
</organism>
<reference evidence="16" key="1">
    <citation type="journal article" date="2019" name="Int. J. Syst. Evol. Microbiol.">
        <title>The Global Catalogue of Microorganisms (GCM) 10K type strain sequencing project: providing services to taxonomists for standard genome sequencing and annotation.</title>
        <authorList>
            <consortium name="The Broad Institute Genomics Platform"/>
            <consortium name="The Broad Institute Genome Sequencing Center for Infectious Disease"/>
            <person name="Wu L."/>
            <person name="Ma J."/>
        </authorList>
    </citation>
    <scope>NUCLEOTIDE SEQUENCE [LARGE SCALE GENOMIC DNA]</scope>
    <source>
        <strain evidence="16">CGMCC 1.16305</strain>
    </source>
</reference>
<keyword evidence="10 11" id="KW-0694">RNA-binding</keyword>
<accession>A0ABW2PY48</accession>
<evidence type="ECO:0000256" key="5">
    <source>
        <dbReference type="ARBA" id="ARBA00022723"/>
    </source>
</evidence>
<keyword evidence="3 11" id="KW-0819">tRNA processing</keyword>
<dbReference type="Proteomes" id="UP001596505">
    <property type="component" value="Unassembled WGS sequence"/>
</dbReference>
<keyword evidence="16" id="KW-1185">Reference proteome</keyword>
<evidence type="ECO:0000256" key="7">
    <source>
        <dbReference type="ARBA" id="ARBA00022800"/>
    </source>
</evidence>
<keyword evidence="2 11" id="KW-0808">Transferase</keyword>
<feature type="binding site" evidence="11">
    <location>
        <position position="113"/>
    </location>
    <ligand>
        <name>CTP</name>
        <dbReference type="ChEBI" id="CHEBI:37563"/>
    </ligand>
</feature>
<keyword evidence="4 11" id="KW-0548">Nucleotidyltransferase</keyword>
<dbReference type="InterPro" id="IPR043519">
    <property type="entry name" value="NT_sf"/>
</dbReference>
<dbReference type="SUPFAM" id="SSF81891">
    <property type="entry name" value="Poly A polymerase C-terminal region-like"/>
    <property type="match status" value="1"/>
</dbReference>
<feature type="binding site" evidence="11">
    <location>
        <position position="29"/>
    </location>
    <ligand>
        <name>ATP</name>
        <dbReference type="ChEBI" id="CHEBI:30616"/>
    </ligand>
</feature>
<evidence type="ECO:0000259" key="14">
    <source>
        <dbReference type="Pfam" id="PF13735"/>
    </source>
</evidence>
<gene>
    <name evidence="11" type="primary">cca</name>
    <name evidence="15" type="ORF">ACFQRG_06615</name>
</gene>
<evidence type="ECO:0000256" key="1">
    <source>
        <dbReference type="ARBA" id="ARBA00001946"/>
    </source>
</evidence>
<evidence type="ECO:0000256" key="3">
    <source>
        <dbReference type="ARBA" id="ARBA00022694"/>
    </source>
</evidence>
<dbReference type="SUPFAM" id="SSF81301">
    <property type="entry name" value="Nucleotidyltransferase"/>
    <property type="match status" value="1"/>
</dbReference>
<keyword evidence="5 11" id="KW-0479">Metal-binding</keyword>
<evidence type="ECO:0000256" key="8">
    <source>
        <dbReference type="ARBA" id="ARBA00022840"/>
    </source>
</evidence>
<evidence type="ECO:0000259" key="12">
    <source>
        <dbReference type="Pfam" id="PF01743"/>
    </source>
</evidence>
<feature type="domain" description="tRNA nucleotidyltransferase/poly(A) polymerase RNA and SrmB- binding" evidence="13">
    <location>
        <begin position="171"/>
        <end position="230"/>
    </location>
</feature>
<evidence type="ECO:0000259" key="13">
    <source>
        <dbReference type="Pfam" id="PF12627"/>
    </source>
</evidence>
<evidence type="ECO:0000256" key="4">
    <source>
        <dbReference type="ARBA" id="ARBA00022695"/>
    </source>
</evidence>
<comment type="similarity">
    <text evidence="11">Belongs to the tRNA nucleotidyltransferase/poly(A) polymerase family. Bacterial CCA-adding enzyme type 3 subfamily.</text>
</comment>
<dbReference type="Pfam" id="PF01743">
    <property type="entry name" value="PolyA_pol"/>
    <property type="match status" value="1"/>
</dbReference>
<dbReference type="Gene3D" id="1.10.246.80">
    <property type="match status" value="1"/>
</dbReference>
<dbReference type="InterPro" id="IPR023068">
    <property type="entry name" value="CCA-adding_enz_firmicutes"/>
</dbReference>
<dbReference type="NCBIfam" id="NF009814">
    <property type="entry name" value="PRK13299.1"/>
    <property type="match status" value="1"/>
</dbReference>
<comment type="subunit">
    <text evidence="11">Homodimer.</text>
</comment>
<keyword evidence="7 11" id="KW-0692">RNA repair</keyword>
<feature type="binding site" evidence="11">
    <location>
        <position position="162"/>
    </location>
    <ligand>
        <name>CTP</name>
        <dbReference type="ChEBI" id="CHEBI:37563"/>
    </ligand>
</feature>
<feature type="binding site" evidence="11">
    <location>
        <position position="159"/>
    </location>
    <ligand>
        <name>CTP</name>
        <dbReference type="ChEBI" id="CHEBI:37563"/>
    </ligand>
</feature>
<evidence type="ECO:0000313" key="15">
    <source>
        <dbReference type="EMBL" id="MFC7392655.1"/>
    </source>
</evidence>
<dbReference type="Pfam" id="PF13735">
    <property type="entry name" value="tRNA_NucTran2_2"/>
    <property type="match status" value="1"/>
</dbReference>
<dbReference type="Gene3D" id="1.20.58.560">
    <property type="match status" value="1"/>
</dbReference>
<dbReference type="PANTHER" id="PTHR46173:SF1">
    <property type="entry name" value="CCA TRNA NUCLEOTIDYLTRANSFERASE 1, MITOCHONDRIAL"/>
    <property type="match status" value="1"/>
</dbReference>
<comment type="function">
    <text evidence="11">Catalyzes the addition and repair of the essential 3'-terminal CCA sequence in tRNAs without using a nucleic acid template. Adds these three nucleotides in the order of C, C, and A to the tRNA nucleotide-73, using CTP and ATP as substrates and producing inorganic pyrophosphate. tRNA 3'-terminal CCA addition is required both for tRNA processing and repair. Also involved in tRNA surveillance by mediating tandem CCA addition to generate a CCACCA at the 3' terminus of unstable tRNAs. While stable tRNAs receive only 3'-terminal CCA, unstable tRNAs are marked with CCACCA and rapidly degraded.</text>
</comment>
<dbReference type="Gene3D" id="1.10.110.30">
    <property type="match status" value="1"/>
</dbReference>
<feature type="binding site" evidence="11">
    <location>
        <position position="165"/>
    </location>
    <ligand>
        <name>ATP</name>
        <dbReference type="ChEBI" id="CHEBI:30616"/>
    </ligand>
</feature>
<dbReference type="RefSeq" id="WP_380965035.1">
    <property type="nucleotide sequence ID" value="NZ_JBHTCO010000005.1"/>
</dbReference>
<evidence type="ECO:0000256" key="6">
    <source>
        <dbReference type="ARBA" id="ARBA00022741"/>
    </source>
</evidence>
<protein>
    <recommendedName>
        <fullName evidence="11">CCA-adding enzyme</fullName>
        <ecNumber evidence="11">2.7.7.72</ecNumber>
    </recommendedName>
    <alternativeName>
        <fullName evidence="11">CCA tRNA nucleotidyltransferase</fullName>
    </alternativeName>
    <alternativeName>
        <fullName evidence="11">tRNA CCA-pyrophosphorylase</fullName>
    </alternativeName>
    <alternativeName>
        <fullName evidence="11">tRNA adenylyl-/cytidylyl- transferase</fullName>
    </alternativeName>
    <alternativeName>
        <fullName evidence="11">tRNA nucleotidyltransferase</fullName>
    </alternativeName>
    <alternativeName>
        <fullName evidence="11">tRNA-NT</fullName>
    </alternativeName>
</protein>
<dbReference type="InterPro" id="IPR002646">
    <property type="entry name" value="PolA_pol_head_dom"/>
</dbReference>
<feature type="binding site" evidence="11">
    <location>
        <position position="42"/>
    </location>
    <ligand>
        <name>Mg(2+)</name>
        <dbReference type="ChEBI" id="CHEBI:18420"/>
    </ligand>
</feature>
<feature type="binding site" evidence="11">
    <location>
        <position position="159"/>
    </location>
    <ligand>
        <name>ATP</name>
        <dbReference type="ChEBI" id="CHEBI:30616"/>
    </ligand>
</feature>
<feature type="domain" description="Poly A polymerase head" evidence="12">
    <location>
        <begin position="24"/>
        <end position="143"/>
    </location>
</feature>
<feature type="binding site" evidence="11">
    <location>
        <position position="156"/>
    </location>
    <ligand>
        <name>CTP</name>
        <dbReference type="ChEBI" id="CHEBI:37563"/>
    </ligand>
</feature>
<feature type="binding site" evidence="11">
    <location>
        <position position="113"/>
    </location>
    <ligand>
        <name>ATP</name>
        <dbReference type="ChEBI" id="CHEBI:30616"/>
    </ligand>
</feature>
<feature type="binding site" evidence="11">
    <location>
        <position position="32"/>
    </location>
    <ligand>
        <name>ATP</name>
        <dbReference type="ChEBI" id="CHEBI:30616"/>
    </ligand>
</feature>
<feature type="binding site" evidence="11">
    <location>
        <position position="165"/>
    </location>
    <ligand>
        <name>CTP</name>
        <dbReference type="ChEBI" id="CHEBI:37563"/>
    </ligand>
</feature>
<name>A0ABW2PY48_9BACL</name>
<feature type="binding site" evidence="11">
    <location>
        <position position="44"/>
    </location>
    <ligand>
        <name>Mg(2+)</name>
        <dbReference type="ChEBI" id="CHEBI:18420"/>
    </ligand>
</feature>
<evidence type="ECO:0000256" key="9">
    <source>
        <dbReference type="ARBA" id="ARBA00022842"/>
    </source>
</evidence>
<dbReference type="Pfam" id="PF12627">
    <property type="entry name" value="PolyA_pol_RNAbd"/>
    <property type="match status" value="1"/>
</dbReference>
<evidence type="ECO:0000313" key="16">
    <source>
        <dbReference type="Proteomes" id="UP001596505"/>
    </source>
</evidence>
<comment type="catalytic activity">
    <reaction evidence="11">
        <text>a tRNA with a 3' CCA end + 2 CTP + ATP = a tRNA with a 3' CCACCA end + 3 diphosphate</text>
        <dbReference type="Rhea" id="RHEA:76235"/>
        <dbReference type="Rhea" id="RHEA-COMP:10468"/>
        <dbReference type="Rhea" id="RHEA-COMP:18655"/>
        <dbReference type="ChEBI" id="CHEBI:30616"/>
        <dbReference type="ChEBI" id="CHEBI:33019"/>
        <dbReference type="ChEBI" id="CHEBI:37563"/>
        <dbReference type="ChEBI" id="CHEBI:83071"/>
        <dbReference type="ChEBI" id="CHEBI:195187"/>
    </reaction>
</comment>
<dbReference type="HAMAP" id="MF_01263">
    <property type="entry name" value="CCA_bact_type3"/>
    <property type="match status" value="1"/>
</dbReference>
<comment type="miscellaneous">
    <text evidence="11">A single active site specifically recognizes both ATP and CTP and is responsible for their addition.</text>
</comment>
<keyword evidence="8 11" id="KW-0067">ATP-binding</keyword>